<dbReference type="PANTHER" id="PTHR37024:SF3">
    <property type="entry name" value="TYPE VI SECRETION SYSTEM PROTEIN TSSA"/>
    <property type="match status" value="1"/>
</dbReference>
<feature type="region of interest" description="Disordered" evidence="1">
    <location>
        <begin position="181"/>
        <end position="231"/>
    </location>
</feature>
<accession>A0A433L8Q1</accession>
<comment type="caution">
    <text evidence="3">The sequence shown here is derived from an EMBL/GenBank/DDBJ whole genome shotgun (WGS) entry which is preliminary data.</text>
</comment>
<gene>
    <name evidence="3" type="primary">tssA</name>
    <name evidence="3" type="ORF">ELY37_16215</name>
</gene>
<dbReference type="InterPro" id="IPR010657">
    <property type="entry name" value="ImpA_N"/>
</dbReference>
<dbReference type="Proteomes" id="UP000286912">
    <property type="component" value="Unassembled WGS sequence"/>
</dbReference>
<name>A0A433L8Q1_9GAMM</name>
<reference evidence="3 4" key="1">
    <citation type="submission" date="2018-12" db="EMBL/GenBank/DDBJ databases">
        <title>three novel Halomonas strain isolated from plants.</title>
        <authorList>
            <person name="Sun C."/>
        </authorList>
    </citation>
    <scope>NUCLEOTIDE SEQUENCE [LARGE SCALE GENOMIC DNA]</scope>
    <source>
        <strain evidence="3 4">RC</strain>
    </source>
</reference>
<protein>
    <submittedName>
        <fullName evidence="3">Type VI secretion system protein TssA</fullName>
    </submittedName>
</protein>
<evidence type="ECO:0000259" key="2">
    <source>
        <dbReference type="Pfam" id="PF06812"/>
    </source>
</evidence>
<feature type="domain" description="ImpA N-terminal" evidence="2">
    <location>
        <begin position="21"/>
        <end position="131"/>
    </location>
</feature>
<dbReference type="AlphaFoldDB" id="A0A433L8Q1"/>
<evidence type="ECO:0000256" key="1">
    <source>
        <dbReference type="SAM" id="MobiDB-lite"/>
    </source>
</evidence>
<organism evidence="3 4">
    <name type="scientific">Vreelandella populi</name>
    <dbReference type="NCBI Taxonomy" id="2498858"/>
    <lineage>
        <taxon>Bacteria</taxon>
        <taxon>Pseudomonadati</taxon>
        <taxon>Pseudomonadota</taxon>
        <taxon>Gammaproteobacteria</taxon>
        <taxon>Oceanospirillales</taxon>
        <taxon>Halomonadaceae</taxon>
        <taxon>Vreelandella</taxon>
    </lineage>
</organism>
<dbReference type="Pfam" id="PF16989">
    <property type="entry name" value="T6SS_VasJ"/>
    <property type="match status" value="1"/>
</dbReference>
<keyword evidence="4" id="KW-1185">Reference proteome</keyword>
<dbReference type="OrthoDB" id="1522895at2"/>
<sequence length="485" mass="53345">MRITAESHLDPLLAPLPANAEGASVGEPVEDSSDYLTLDEEMMKIGSLQHANVQWETAETLAIRLLSERSKDLKVLGHLMHCMQHGGNGVRFALSLRLLARSIAQPWWEHAYPFAGKRGAKMRPRLFQQLIQRSIKLVSTLDFHNAEDEFDACQASLTELEHQVAEKALPDEALTELSRQLKAKRPTQQAAQSASPSSAGEQSTSQPAARQEQATTTPSAAKAPELRLEAGNERSNRQALLKMAEFLGEQSPGEPLAYRLRRYAVWSTIQALPAAKENGKTELAPVSADRVADYREALAKGGDNELWQRIENSLALSPYWLEGHRLSAGLAKQLGHSRCAEAIRDETQRFVERLPGIEALTFNSGASFVDEETTRWLYSNENSGGATGGGSEAWHAGLEEAREAVASGDLGTALKVLDQGLSSARTPRESAYWRLASADLLHETGLESLAQQHYRTLHQTVTELALEQWEPALVSRLKAAIQETH</sequence>
<dbReference type="Pfam" id="PF06812">
    <property type="entry name" value="ImpA_N"/>
    <property type="match status" value="1"/>
</dbReference>
<proteinExistence type="predicted"/>
<evidence type="ECO:0000313" key="4">
    <source>
        <dbReference type="Proteomes" id="UP000286912"/>
    </source>
</evidence>
<dbReference type="RefSeq" id="WP_126950170.1">
    <property type="nucleotide sequence ID" value="NZ_RZHD01000009.1"/>
</dbReference>
<dbReference type="InterPro" id="IPR017739">
    <property type="entry name" value="T6SS-assoc_VCA0119"/>
</dbReference>
<evidence type="ECO:0000313" key="3">
    <source>
        <dbReference type="EMBL" id="RUR43955.1"/>
    </source>
</evidence>
<feature type="compositionally biased region" description="Low complexity" evidence="1">
    <location>
        <begin position="188"/>
        <end position="206"/>
    </location>
</feature>
<dbReference type="NCBIfam" id="TIGR03362">
    <property type="entry name" value="VI_chp_7"/>
    <property type="match status" value="1"/>
</dbReference>
<dbReference type="EMBL" id="RZHD01000009">
    <property type="protein sequence ID" value="RUR43955.1"/>
    <property type="molecule type" value="Genomic_DNA"/>
</dbReference>
<dbReference type="PANTHER" id="PTHR37024">
    <property type="entry name" value="TYPE VI SECRETION SYSTEM DUF2094 AND IMPA-RELATED DOMAIN PROTEIN"/>
    <property type="match status" value="1"/>
</dbReference>